<name>A0A913Y4N8_EXADI</name>
<keyword evidence="4" id="KW-1185">Reference proteome</keyword>
<reference evidence="3" key="1">
    <citation type="submission" date="2022-11" db="UniProtKB">
        <authorList>
            <consortium name="EnsemblMetazoa"/>
        </authorList>
    </citation>
    <scope>IDENTIFICATION</scope>
</reference>
<dbReference type="GeneID" id="110252582"/>
<evidence type="ECO:0000256" key="1">
    <source>
        <dbReference type="SAM" id="MobiDB-lite"/>
    </source>
</evidence>
<proteinExistence type="predicted"/>
<organism evidence="3 4">
    <name type="scientific">Exaiptasia diaphana</name>
    <name type="common">Tropical sea anemone</name>
    <name type="synonym">Aiptasia pulchella</name>
    <dbReference type="NCBI Taxonomy" id="2652724"/>
    <lineage>
        <taxon>Eukaryota</taxon>
        <taxon>Metazoa</taxon>
        <taxon>Cnidaria</taxon>
        <taxon>Anthozoa</taxon>
        <taxon>Hexacorallia</taxon>
        <taxon>Actiniaria</taxon>
        <taxon>Aiptasiidae</taxon>
        <taxon>Exaiptasia</taxon>
    </lineage>
</organism>
<keyword evidence="2" id="KW-0732">Signal</keyword>
<sequence length="181" mass="22214">MSPEFGRPTTMRLWVFFSVLFLGIATKHSLQQRQRNPWLLHKRLLPDSKIQCRIPWGQCVARRNCTARLDCMYRKYECVERDDGKKTSQNSNSSKLMGKCKERIKTCLTKRTCRKKLTCVLFRIYQCERLHRSKQRSYKRIYKKLWAAKIRKKILRKRQRLYRKYKKKNKRRNKQKRNRKP</sequence>
<feature type="region of interest" description="Disordered" evidence="1">
    <location>
        <begin position="161"/>
        <end position="181"/>
    </location>
</feature>
<evidence type="ECO:0000256" key="2">
    <source>
        <dbReference type="SAM" id="SignalP"/>
    </source>
</evidence>
<accession>A0A913Y4N8</accession>
<dbReference type="AlphaFoldDB" id="A0A913Y4N8"/>
<protein>
    <submittedName>
        <fullName evidence="3">Uncharacterized protein</fullName>
    </submittedName>
</protein>
<evidence type="ECO:0000313" key="4">
    <source>
        <dbReference type="Proteomes" id="UP000887567"/>
    </source>
</evidence>
<evidence type="ECO:0000313" key="3">
    <source>
        <dbReference type="EnsemblMetazoa" id="XP_020915065.1"/>
    </source>
</evidence>
<dbReference type="KEGG" id="epa:110252582"/>
<feature type="signal peptide" evidence="2">
    <location>
        <begin position="1"/>
        <end position="25"/>
    </location>
</feature>
<feature type="chain" id="PRO_5037046625" evidence="2">
    <location>
        <begin position="26"/>
        <end position="181"/>
    </location>
</feature>
<dbReference type="Proteomes" id="UP000887567">
    <property type="component" value="Unplaced"/>
</dbReference>
<dbReference type="RefSeq" id="XP_020915065.1">
    <property type="nucleotide sequence ID" value="XM_021059406.2"/>
</dbReference>
<dbReference type="EnsemblMetazoa" id="XM_021059406.2">
    <property type="protein sequence ID" value="XP_020915065.1"/>
    <property type="gene ID" value="LOC110252582"/>
</dbReference>